<reference evidence="2" key="2">
    <citation type="journal article" date="2023" name="IMA Fungus">
        <title>Comparative genomic study of the Penicillium genus elucidates a diverse pangenome and 15 lateral gene transfer events.</title>
        <authorList>
            <person name="Petersen C."/>
            <person name="Sorensen T."/>
            <person name="Nielsen M.R."/>
            <person name="Sondergaard T.E."/>
            <person name="Sorensen J.L."/>
            <person name="Fitzpatrick D.A."/>
            <person name="Frisvad J.C."/>
            <person name="Nielsen K.L."/>
        </authorList>
    </citation>
    <scope>NUCLEOTIDE SEQUENCE</scope>
    <source>
        <strain evidence="2">IBT 22155</strain>
    </source>
</reference>
<evidence type="ECO:0000313" key="3">
    <source>
        <dbReference type="Proteomes" id="UP001149079"/>
    </source>
</evidence>
<dbReference type="AlphaFoldDB" id="A0A9W9L877"/>
<protein>
    <submittedName>
        <fullName evidence="2">Uncharacterized protein</fullName>
    </submittedName>
</protein>
<name>A0A9W9L877_9EURO</name>
<organism evidence="2 3">
    <name type="scientific">Penicillium bovifimosum</name>
    <dbReference type="NCBI Taxonomy" id="126998"/>
    <lineage>
        <taxon>Eukaryota</taxon>
        <taxon>Fungi</taxon>
        <taxon>Dikarya</taxon>
        <taxon>Ascomycota</taxon>
        <taxon>Pezizomycotina</taxon>
        <taxon>Eurotiomycetes</taxon>
        <taxon>Eurotiomycetidae</taxon>
        <taxon>Eurotiales</taxon>
        <taxon>Aspergillaceae</taxon>
        <taxon>Penicillium</taxon>
    </lineage>
</organism>
<sequence length="69" mass="7571">MSASSDMGTSWVFFSLVHIIISYTSGSSLPIPSNTISYTFSNSARPRQLRGIVIVYAISTIQGNRRLES</sequence>
<keyword evidence="1" id="KW-0732">Signal</keyword>
<evidence type="ECO:0000256" key="1">
    <source>
        <dbReference type="SAM" id="SignalP"/>
    </source>
</evidence>
<dbReference type="Proteomes" id="UP001149079">
    <property type="component" value="Unassembled WGS sequence"/>
</dbReference>
<dbReference type="EMBL" id="JAPQKL010000002">
    <property type="protein sequence ID" value="KAJ5143790.1"/>
    <property type="molecule type" value="Genomic_DNA"/>
</dbReference>
<feature type="signal peptide" evidence="1">
    <location>
        <begin position="1"/>
        <end position="26"/>
    </location>
</feature>
<gene>
    <name evidence="2" type="ORF">N7515_002577</name>
</gene>
<evidence type="ECO:0000313" key="2">
    <source>
        <dbReference type="EMBL" id="KAJ5143790.1"/>
    </source>
</evidence>
<reference evidence="2" key="1">
    <citation type="submission" date="2022-11" db="EMBL/GenBank/DDBJ databases">
        <authorList>
            <person name="Petersen C."/>
        </authorList>
    </citation>
    <scope>NUCLEOTIDE SEQUENCE</scope>
    <source>
        <strain evidence="2">IBT 22155</strain>
    </source>
</reference>
<dbReference type="GeneID" id="81402491"/>
<comment type="caution">
    <text evidence="2">The sequence shown here is derived from an EMBL/GenBank/DDBJ whole genome shotgun (WGS) entry which is preliminary data.</text>
</comment>
<proteinExistence type="predicted"/>
<dbReference type="RefSeq" id="XP_056525434.1">
    <property type="nucleotide sequence ID" value="XM_056663321.1"/>
</dbReference>
<keyword evidence="3" id="KW-1185">Reference proteome</keyword>
<feature type="chain" id="PRO_5040880468" evidence="1">
    <location>
        <begin position="27"/>
        <end position="69"/>
    </location>
</feature>
<accession>A0A9W9L877</accession>